<proteinExistence type="predicted"/>
<gene>
    <name evidence="1" type="ORF">MNBD_GAMMA05-433</name>
</gene>
<dbReference type="Gene3D" id="3.90.1170.40">
    <property type="entry name" value="Molybdopterin biosynthesis MoaE subunit"/>
    <property type="match status" value="1"/>
</dbReference>
<reference evidence="1" key="1">
    <citation type="submission" date="2018-06" db="EMBL/GenBank/DDBJ databases">
        <authorList>
            <person name="Zhirakovskaya E."/>
        </authorList>
    </citation>
    <scope>NUCLEOTIDE SEQUENCE</scope>
</reference>
<sequence>MPAILLDKVFNPWDEIQQFQQQHLQSGHYGATASFIGTMRDFNIDESVTHMTLEHYPKMTQHFLDTLCTRSCEKFDLDDCLVVHRFGDILPGEPIVLTVAWSAHRAQAFDACRYLMEELKSHAPFWKKEVTEKGERWVHNDITTK</sequence>
<dbReference type="GO" id="GO:0006777">
    <property type="term" value="P:Mo-molybdopterin cofactor biosynthetic process"/>
    <property type="evidence" value="ECO:0007669"/>
    <property type="project" value="InterPro"/>
</dbReference>
<name>A0A3B0WLY7_9ZZZZ</name>
<evidence type="ECO:0000313" key="1">
    <source>
        <dbReference type="EMBL" id="VAW53560.1"/>
    </source>
</evidence>
<protein>
    <submittedName>
        <fullName evidence="1">Molybdopterin synthase catalytic subunit MoaE</fullName>
        <ecNumber evidence="1">2.8.1.12</ecNumber>
    </submittedName>
</protein>
<dbReference type="EMBL" id="UOFE01000034">
    <property type="protein sequence ID" value="VAW53560.1"/>
    <property type="molecule type" value="Genomic_DNA"/>
</dbReference>
<dbReference type="InterPro" id="IPR003448">
    <property type="entry name" value="Mopterin_biosynth_MoaE"/>
</dbReference>
<dbReference type="InterPro" id="IPR036563">
    <property type="entry name" value="MoaE_sf"/>
</dbReference>
<organism evidence="1">
    <name type="scientific">hydrothermal vent metagenome</name>
    <dbReference type="NCBI Taxonomy" id="652676"/>
    <lineage>
        <taxon>unclassified sequences</taxon>
        <taxon>metagenomes</taxon>
        <taxon>ecological metagenomes</taxon>
    </lineage>
</organism>
<dbReference type="EC" id="2.8.1.12" evidence="1"/>
<keyword evidence="1" id="KW-0808">Transferase</keyword>
<dbReference type="Pfam" id="PF02391">
    <property type="entry name" value="MoaE"/>
    <property type="match status" value="1"/>
</dbReference>
<dbReference type="PANTHER" id="PTHR23404">
    <property type="entry name" value="MOLYBDOPTERIN SYNTHASE RELATED"/>
    <property type="match status" value="1"/>
</dbReference>
<dbReference type="GO" id="GO:0030366">
    <property type="term" value="F:molybdopterin synthase activity"/>
    <property type="evidence" value="ECO:0007669"/>
    <property type="project" value="UniProtKB-EC"/>
</dbReference>
<accession>A0A3B0WLY7</accession>
<dbReference type="SUPFAM" id="SSF54690">
    <property type="entry name" value="Molybdopterin synthase subunit MoaE"/>
    <property type="match status" value="1"/>
</dbReference>
<dbReference type="AlphaFoldDB" id="A0A3B0WLY7"/>
<dbReference type="CDD" id="cd00756">
    <property type="entry name" value="MoaE"/>
    <property type="match status" value="1"/>
</dbReference>